<dbReference type="InterPro" id="IPR032710">
    <property type="entry name" value="NTF2-like_dom_sf"/>
</dbReference>
<feature type="region of interest" description="Disordered" evidence="1">
    <location>
        <begin position="185"/>
        <end position="524"/>
    </location>
</feature>
<feature type="compositionally biased region" description="Basic and acidic residues" evidence="1">
    <location>
        <begin position="222"/>
        <end position="232"/>
    </location>
</feature>
<dbReference type="EMBL" id="JAVRRL010000004">
    <property type="protein sequence ID" value="KAK5117623.1"/>
    <property type="molecule type" value="Genomic_DNA"/>
</dbReference>
<feature type="compositionally biased region" description="Polar residues" evidence="1">
    <location>
        <begin position="411"/>
        <end position="424"/>
    </location>
</feature>
<reference evidence="2" key="1">
    <citation type="submission" date="2023-08" db="EMBL/GenBank/DDBJ databases">
        <title>Black Yeasts Isolated from many extreme environments.</title>
        <authorList>
            <person name="Coleine C."/>
            <person name="Stajich J.E."/>
            <person name="Selbmann L."/>
        </authorList>
    </citation>
    <scope>NUCLEOTIDE SEQUENCE</scope>
    <source>
        <strain evidence="2">CCFEE 5401</strain>
    </source>
</reference>
<evidence type="ECO:0000256" key="1">
    <source>
        <dbReference type="SAM" id="MobiDB-lite"/>
    </source>
</evidence>
<feature type="compositionally biased region" description="Polar residues" evidence="1">
    <location>
        <begin position="267"/>
        <end position="282"/>
    </location>
</feature>
<dbReference type="Gene3D" id="3.10.450.50">
    <property type="match status" value="1"/>
</dbReference>
<protein>
    <submittedName>
        <fullName evidence="2">Uncharacterized protein</fullName>
    </submittedName>
</protein>
<name>A0AAN7TPM1_9PEZI</name>
<organism evidence="2 3">
    <name type="scientific">Meristemomyces frigidus</name>
    <dbReference type="NCBI Taxonomy" id="1508187"/>
    <lineage>
        <taxon>Eukaryota</taxon>
        <taxon>Fungi</taxon>
        <taxon>Dikarya</taxon>
        <taxon>Ascomycota</taxon>
        <taxon>Pezizomycotina</taxon>
        <taxon>Dothideomycetes</taxon>
        <taxon>Dothideomycetidae</taxon>
        <taxon>Mycosphaerellales</taxon>
        <taxon>Teratosphaeriaceae</taxon>
        <taxon>Meristemomyces</taxon>
    </lineage>
</organism>
<dbReference type="AlphaFoldDB" id="A0AAN7TPM1"/>
<evidence type="ECO:0000313" key="3">
    <source>
        <dbReference type="Proteomes" id="UP001310890"/>
    </source>
</evidence>
<accession>A0AAN7TPM1</accession>
<comment type="caution">
    <text evidence="2">The sequence shown here is derived from an EMBL/GenBank/DDBJ whole genome shotgun (WGS) entry which is preliminary data.</text>
</comment>
<feature type="compositionally biased region" description="Basic and acidic residues" evidence="1">
    <location>
        <begin position="204"/>
        <end position="214"/>
    </location>
</feature>
<sequence>MAGQYATFLQAPQTSLLAADASLVYITTTTEIKEPNAIIKHIQAQQKLVDKKGEKILNTISAPDGVCLETETTLQFKMGGGAYLPGMDDNLLDEKLVTFPLTHIVRYDEAGKIKQIRLYWDQGTLLKQVEAIGKTGRNWPIKDGAAQLQSIKKSLSAGGSNTDMNAFAATGQKSDVVINQHKRGESITATRDPHASLNLFQSRDPNEGGPRKFDGPVTAPRETYKGVSRDLAEIVGDENAQPGSKPRDPSPSKNEGFYPKAGAGKHQNPNRLFETEQNSEAPPQTERRKVFQGKNNHFEFGDGEDAPQERPMNSKGGKHNTQIDFAAFSVSPTVKGKTRPDYDRQWGPGVQEDDPPSPVKRPIVHKQRPDADSHFALADESPAPEAQQKSHARSQGMGLYQDPLNEDDSRTAINKSSNSRTNNFEPHYSMADASPADGFKARNEAKSNAGRNDMESSWDFGTPVKENRAIYKTAGNGMGGRRDEGRLWGIGDESDPESQDGPGGAMRGRRGKQARAGVQGHAGY</sequence>
<gene>
    <name evidence="2" type="ORF">LTR62_005046</name>
</gene>
<dbReference type="Proteomes" id="UP001310890">
    <property type="component" value="Unassembled WGS sequence"/>
</dbReference>
<dbReference type="SUPFAM" id="SSF54427">
    <property type="entry name" value="NTF2-like"/>
    <property type="match status" value="1"/>
</dbReference>
<evidence type="ECO:0000313" key="2">
    <source>
        <dbReference type="EMBL" id="KAK5117623.1"/>
    </source>
</evidence>
<proteinExistence type="predicted"/>